<protein>
    <submittedName>
        <fullName evidence="1">Uncharacterized protein</fullName>
    </submittedName>
</protein>
<evidence type="ECO:0000313" key="1">
    <source>
        <dbReference type="EMBL" id="EZG55534.1"/>
    </source>
</evidence>
<dbReference type="RefSeq" id="XP_011131520.1">
    <property type="nucleotide sequence ID" value="XM_011133218.1"/>
</dbReference>
<dbReference type="Proteomes" id="UP000019763">
    <property type="component" value="Unassembled WGS sequence"/>
</dbReference>
<name>A0A023B3I8_GRENI</name>
<sequence length="69" mass="8053">MQAPALENYLENVLYIKLKQTKDKQTEADAKVLETENLIRYLNQKVDLKHEPARYLVDMGAEVFLETEV</sequence>
<proteinExistence type="predicted"/>
<organism evidence="1 2">
    <name type="scientific">Gregarina niphandrodes</name>
    <name type="common">Septate eugregarine</name>
    <dbReference type="NCBI Taxonomy" id="110365"/>
    <lineage>
        <taxon>Eukaryota</taxon>
        <taxon>Sar</taxon>
        <taxon>Alveolata</taxon>
        <taxon>Apicomplexa</taxon>
        <taxon>Conoidasida</taxon>
        <taxon>Gregarinasina</taxon>
        <taxon>Eugregarinorida</taxon>
        <taxon>Gregarinidae</taxon>
        <taxon>Gregarina</taxon>
    </lineage>
</organism>
<accession>A0A023B3I8</accession>
<dbReference type="AlphaFoldDB" id="A0A023B3I8"/>
<dbReference type="EMBL" id="AFNH02000832">
    <property type="protein sequence ID" value="EZG55534.1"/>
    <property type="molecule type" value="Genomic_DNA"/>
</dbReference>
<gene>
    <name evidence="1" type="ORF">GNI_111440</name>
</gene>
<evidence type="ECO:0000313" key="2">
    <source>
        <dbReference type="Proteomes" id="UP000019763"/>
    </source>
</evidence>
<dbReference type="GeneID" id="22913940"/>
<reference evidence="1" key="1">
    <citation type="submission" date="2013-12" db="EMBL/GenBank/DDBJ databases">
        <authorList>
            <person name="Omoto C.K."/>
            <person name="Sibley D."/>
            <person name="Venepally P."/>
            <person name="Hadjithomas M."/>
            <person name="Karamycheva S."/>
            <person name="Brunk B."/>
            <person name="Roos D."/>
            <person name="Caler E."/>
            <person name="Lorenzi H."/>
        </authorList>
    </citation>
    <scope>NUCLEOTIDE SEQUENCE</scope>
</reference>
<dbReference type="VEuPathDB" id="CryptoDB:GNI_111440"/>
<comment type="caution">
    <text evidence="1">The sequence shown here is derived from an EMBL/GenBank/DDBJ whole genome shotgun (WGS) entry which is preliminary data.</text>
</comment>
<keyword evidence="2" id="KW-1185">Reference proteome</keyword>